<feature type="compositionally biased region" description="Basic and acidic residues" evidence="1">
    <location>
        <begin position="440"/>
        <end position="449"/>
    </location>
</feature>
<dbReference type="PANTHER" id="PTHR11319:SF35">
    <property type="entry name" value="OUTER MEMBRANE PROTEIN PMPC-RELATED"/>
    <property type="match status" value="1"/>
</dbReference>
<keyword evidence="2" id="KW-0472">Membrane</keyword>
<feature type="transmembrane region" description="Helical" evidence="2">
    <location>
        <begin position="298"/>
        <end position="317"/>
    </location>
</feature>
<feature type="domain" description="Tyrosine-protein kinase ephrin type A/B receptor-like" evidence="4">
    <location>
        <begin position="129"/>
        <end position="169"/>
    </location>
</feature>
<dbReference type="InterPro" id="IPR027417">
    <property type="entry name" value="P-loop_NTPase"/>
</dbReference>
<evidence type="ECO:0000256" key="1">
    <source>
        <dbReference type="SAM" id="MobiDB-lite"/>
    </source>
</evidence>
<dbReference type="Proteomes" id="UP000186817">
    <property type="component" value="Unassembled WGS sequence"/>
</dbReference>
<feature type="transmembrane region" description="Helical" evidence="2">
    <location>
        <begin position="819"/>
        <end position="837"/>
    </location>
</feature>
<dbReference type="SUPFAM" id="SSF57184">
    <property type="entry name" value="Growth factor receptor domain"/>
    <property type="match status" value="1"/>
</dbReference>
<feature type="transmembrane region" description="Helical" evidence="2">
    <location>
        <begin position="858"/>
        <end position="876"/>
    </location>
</feature>
<feature type="transmembrane region" description="Helical" evidence="2">
    <location>
        <begin position="587"/>
        <end position="606"/>
    </location>
</feature>
<dbReference type="Pfam" id="PF07699">
    <property type="entry name" value="Ephrin_rec_like"/>
    <property type="match status" value="1"/>
</dbReference>
<reference evidence="5 6" key="1">
    <citation type="submission" date="2016-02" db="EMBL/GenBank/DDBJ databases">
        <title>Genome analysis of coral dinoflagellate symbionts highlights evolutionary adaptations to a symbiotic lifestyle.</title>
        <authorList>
            <person name="Aranda M."/>
            <person name="Li Y."/>
            <person name="Liew Y.J."/>
            <person name="Baumgarten S."/>
            <person name="Simakov O."/>
            <person name="Wilson M."/>
            <person name="Piel J."/>
            <person name="Ashoor H."/>
            <person name="Bougouffa S."/>
            <person name="Bajic V.B."/>
            <person name="Ryu T."/>
            <person name="Ravasi T."/>
            <person name="Bayer T."/>
            <person name="Micklem G."/>
            <person name="Kim H."/>
            <person name="Bhak J."/>
            <person name="Lajeunesse T.C."/>
            <person name="Voolstra C.R."/>
        </authorList>
    </citation>
    <scope>NUCLEOTIDE SEQUENCE [LARGE SCALE GENOMIC DNA]</scope>
    <source>
        <strain evidence="5 6">CCMP2467</strain>
    </source>
</reference>
<feature type="region of interest" description="Disordered" evidence="1">
    <location>
        <begin position="435"/>
        <end position="484"/>
    </location>
</feature>
<feature type="signal peptide" evidence="3">
    <location>
        <begin position="1"/>
        <end position="15"/>
    </location>
</feature>
<organism evidence="5 6">
    <name type="scientific">Symbiodinium microadriaticum</name>
    <name type="common">Dinoflagellate</name>
    <name type="synonym">Zooxanthella microadriatica</name>
    <dbReference type="NCBI Taxonomy" id="2951"/>
    <lineage>
        <taxon>Eukaryota</taxon>
        <taxon>Sar</taxon>
        <taxon>Alveolata</taxon>
        <taxon>Dinophyceae</taxon>
        <taxon>Suessiales</taxon>
        <taxon>Symbiodiniaceae</taxon>
        <taxon>Symbiodinium</taxon>
    </lineage>
</organism>
<keyword evidence="2" id="KW-1133">Transmembrane helix</keyword>
<dbReference type="Gene3D" id="3.40.50.300">
    <property type="entry name" value="P-loop containing nucleotide triphosphate hydrolases"/>
    <property type="match status" value="1"/>
</dbReference>
<feature type="transmembrane region" description="Helical" evidence="2">
    <location>
        <begin position="555"/>
        <end position="575"/>
    </location>
</feature>
<accession>A0A1Q9ERF4</accession>
<keyword evidence="6" id="KW-1185">Reference proteome</keyword>
<dbReference type="EMBL" id="LSRX01000086">
    <property type="protein sequence ID" value="OLQ10006.1"/>
    <property type="molecule type" value="Genomic_DNA"/>
</dbReference>
<evidence type="ECO:0000313" key="6">
    <source>
        <dbReference type="Proteomes" id="UP000186817"/>
    </source>
</evidence>
<dbReference type="SMART" id="SM01411">
    <property type="entry name" value="Ephrin_rec_like"/>
    <property type="match status" value="1"/>
</dbReference>
<feature type="transmembrane region" description="Helical" evidence="2">
    <location>
        <begin position="791"/>
        <end position="813"/>
    </location>
</feature>
<dbReference type="PANTHER" id="PTHR11319">
    <property type="entry name" value="G PROTEIN-COUPLED RECEPTOR-RELATED"/>
    <property type="match status" value="1"/>
</dbReference>
<gene>
    <name evidence="5" type="ORF">AK812_SmicGene6321</name>
</gene>
<dbReference type="InterPro" id="IPR011641">
    <property type="entry name" value="Tyr-kin_ephrin_A/B_rcpt-like"/>
</dbReference>
<proteinExistence type="predicted"/>
<comment type="caution">
    <text evidence="5">The sequence shown here is derived from an EMBL/GenBank/DDBJ whole genome shotgun (WGS) entry which is preliminary data.</text>
</comment>
<sequence length="1270" mass="138484">MGGSLLSTSLLLLDAAENNLTGLTGFPGRSILQVSLSRNHFMDATKGALVQSLRKEIQLDLRGTLLENASVVQELFADGWLARSHEAVIINSTAGYYCHGITSETLRITPELFFPAQLCACLPGYKGSGTTCVPCEANTYNDMTNQTDCTPCPRHSETSQDGASALSQCQCIFGRIGLDNSSWSCESGTAWNAGDVDDSECLKCEDFKLDCEGPGHTMFSAPPEVGYARVKAEAPRAFRCGEPAEKRCNHSNASDPLGCAAGYSGPLCTTCGDGFRKKHNLCTRCADADGIKKSRLCIAAGILVLAVAATVGSVIYWRRKTSTRHSAGIIEALRPLVRVQMSVLLQTIVSATLEHNFKDAIQDCIKAIEGMVPLLRIGSDLTNIQEFKSRYPAALALPGSNQISDPISAERVHPSDILSSDVTLQARPSAFNFSQWEMPKQSRRERDSANDPDASGFNTLRAALQPQDVENEEPNNGEVKEEETHFDAELGDLRCGHTVLSVFALRFVQLWGVLAALSVNGELWEEEYVQWLQLTTSGLQDAFSLECSYGADVRFSAALAGPLVPLVLLLLCALLETVSRSMGVRMALRLLPFLFIGGASSCARLLSCQHYDAGDQALGEDAFLTLLPHLTCRDGGWQATVAASVGWISIFGYVIIIPGFLLYLMSKQKSAIAPSKRSIATAELGQDMAVVRLHAFQAHDDGTEPDSLEKEPRMKHLLAAAVAHSAVYFRGTVSFRLQASSTASMILQDKEYTDQRRWIKITRMLTERCVFQDAERLDRILAGADRLFCKYVLFELVWFEVVLKLVSAAFVSVIDSDDAPTLCAGVALVTATTLASFQPYVQRQVLCTKQSILQTMATSGRAFIFFSIFFVADAMFKKAAKQLVSLQEDSMSSSVPLQSAGRNLLGSGSDLRGFSTGGIRKAAGAPATPALLAAQPLKWMHTPKCGTSFVNVLIHLPDVCPGVDDSFQVSEEVLGDLFELKFEGICPHVCNGNKFLCNSDVQGFPANTHMGIGHQYELLKGHLVTMMRDPIQRILSAYADPTWPHGKEFKDLVIYAHSEAHAVTCQIMTDGPMDPPPASCGDLNETDAEEAVTRLREGFAFVGLVEEWDLSICLLHRMFGGDCLASDFMDDRPTFPGDSKNHEYNSSVLQGYDDPVDRILYNGAKELFAERLLEYNVSQESCQPCFAQANDLHSFCFVCLAASAAGFVLPNVWLARCGLALPFLLAFAQTLRPDGPESLALRLYEVAEQQLPELEQGATIELSVATERLL</sequence>
<dbReference type="InterPro" id="IPR009030">
    <property type="entry name" value="Growth_fac_rcpt_cys_sf"/>
</dbReference>
<dbReference type="Gene3D" id="2.10.50.10">
    <property type="entry name" value="Tumor Necrosis Factor Receptor, subunit A, domain 2"/>
    <property type="match status" value="1"/>
</dbReference>
<feature type="chain" id="PRO_5012570733" description="Tyrosine-protein kinase ephrin type A/B receptor-like domain-containing protein" evidence="3">
    <location>
        <begin position="16"/>
        <end position="1270"/>
    </location>
</feature>
<evidence type="ECO:0000256" key="3">
    <source>
        <dbReference type="SAM" id="SignalP"/>
    </source>
</evidence>
<keyword evidence="2" id="KW-0812">Transmembrane</keyword>
<feature type="transmembrane region" description="Helical" evidence="2">
    <location>
        <begin position="645"/>
        <end position="665"/>
    </location>
</feature>
<dbReference type="AlphaFoldDB" id="A0A1Q9ERF4"/>
<feature type="transmembrane region" description="Helical" evidence="2">
    <location>
        <begin position="499"/>
        <end position="519"/>
    </location>
</feature>
<name>A0A1Q9ERF4_SYMMI</name>
<evidence type="ECO:0000256" key="2">
    <source>
        <dbReference type="SAM" id="Phobius"/>
    </source>
</evidence>
<dbReference type="OrthoDB" id="421833at2759"/>
<evidence type="ECO:0000313" key="5">
    <source>
        <dbReference type="EMBL" id="OLQ10006.1"/>
    </source>
</evidence>
<evidence type="ECO:0000259" key="4">
    <source>
        <dbReference type="Pfam" id="PF07699"/>
    </source>
</evidence>
<protein>
    <recommendedName>
        <fullName evidence="4">Tyrosine-protein kinase ephrin type A/B receptor-like domain-containing protein</fullName>
    </recommendedName>
</protein>
<keyword evidence="3" id="KW-0732">Signal</keyword>